<dbReference type="PROSITE" id="PS50102">
    <property type="entry name" value="RRM"/>
    <property type="match status" value="1"/>
</dbReference>
<reference evidence="5 6" key="1">
    <citation type="journal article" date="2018" name="Nat. Genet.">
        <title>The Rosa genome provides new insights in the design of modern roses.</title>
        <authorList>
            <person name="Bendahmane M."/>
        </authorList>
    </citation>
    <scope>NUCLEOTIDE SEQUENCE [LARGE SCALE GENOMIC DNA]</scope>
    <source>
        <strain evidence="6">cv. Old Blush</strain>
    </source>
</reference>
<evidence type="ECO:0000259" key="4">
    <source>
        <dbReference type="PROSITE" id="PS50102"/>
    </source>
</evidence>
<dbReference type="FunFam" id="3.30.70.330:FF:000539">
    <property type="entry name" value="RNA-binding (RRM/RBD/RNP motifs) family protein"/>
    <property type="match status" value="1"/>
</dbReference>
<dbReference type="GO" id="GO:0005634">
    <property type="term" value="C:nucleus"/>
    <property type="evidence" value="ECO:0007669"/>
    <property type="project" value="TreeGrafter"/>
</dbReference>
<proteinExistence type="predicted"/>
<name>A0A2P6RJ74_ROSCH</name>
<dbReference type="SUPFAM" id="SSF54928">
    <property type="entry name" value="RNA-binding domain, RBD"/>
    <property type="match status" value="1"/>
</dbReference>
<dbReference type="Gramene" id="PRQ46489">
    <property type="protein sequence ID" value="PRQ46489"/>
    <property type="gene ID" value="RchiOBHm_Chr2g0089591"/>
</dbReference>
<dbReference type="InterPro" id="IPR050886">
    <property type="entry name" value="RNA-binding_reg"/>
</dbReference>
<feature type="domain" description="RRM" evidence="4">
    <location>
        <begin position="7"/>
        <end position="84"/>
    </location>
</feature>
<dbReference type="AlphaFoldDB" id="A0A2P6RJ74"/>
<dbReference type="InterPro" id="IPR035979">
    <property type="entry name" value="RBD_domain_sf"/>
</dbReference>
<feature type="compositionally biased region" description="Polar residues" evidence="3">
    <location>
        <begin position="236"/>
        <end position="245"/>
    </location>
</feature>
<dbReference type="GO" id="GO:0003723">
    <property type="term" value="F:RNA binding"/>
    <property type="evidence" value="ECO:0007669"/>
    <property type="project" value="UniProtKB-UniRule"/>
</dbReference>
<dbReference type="Proteomes" id="UP000238479">
    <property type="component" value="Chromosome 2"/>
</dbReference>
<keyword evidence="6" id="KW-1185">Reference proteome</keyword>
<dbReference type="InterPro" id="IPR000504">
    <property type="entry name" value="RRM_dom"/>
</dbReference>
<feature type="region of interest" description="Disordered" evidence="3">
    <location>
        <begin position="158"/>
        <end position="262"/>
    </location>
</feature>
<feature type="compositionally biased region" description="Basic and acidic residues" evidence="3">
    <location>
        <begin position="246"/>
        <end position="262"/>
    </location>
</feature>
<dbReference type="InterPro" id="IPR012677">
    <property type="entry name" value="Nucleotide-bd_a/b_plait_sf"/>
</dbReference>
<dbReference type="OrthoDB" id="272703at2759"/>
<evidence type="ECO:0000313" key="5">
    <source>
        <dbReference type="EMBL" id="PRQ46489.1"/>
    </source>
</evidence>
<dbReference type="STRING" id="74649.A0A2P6RJ74"/>
<dbReference type="PANTHER" id="PTHR48024">
    <property type="entry name" value="GEO13361P1-RELATED"/>
    <property type="match status" value="1"/>
</dbReference>
<sequence length="375" mass="43980">MTIDDESSVYVGGLPYDATEESVRRVFDLYGAVVAVKIVNDNTSRGKCYGFVTFRNPRSAIDAINDMDGRTVDGRVVRVNEVRTRGGRLGFGRGRERESFRRDVERGRNWGRGREHEMEYDDVRERYRERYSDRSMERGDRYIVRSRERRSVEYEGEIDGGYGRVHGDQEVMSEHFSDRERVRDRDLEDIEQGHSRSHERGWGRRNRTVESDREREMDRTELPNDIVEKDRDQQSRRWNGSNSVDRNSRELLSHSSDDFNDQVKEQLERSTLRLEELKKETSEMEEKLEDEGKLVLDLQNQSKKLEDALVNAKKNTSHQKMQLTKLHDCFMQVKDYRERLKRSEDELQMLVEAAAGEDGIDDVGLRDKILTIGNA</sequence>
<dbReference type="Gene3D" id="3.30.70.330">
    <property type="match status" value="1"/>
</dbReference>
<dbReference type="GO" id="GO:0005739">
    <property type="term" value="C:mitochondrion"/>
    <property type="evidence" value="ECO:0007669"/>
    <property type="project" value="TreeGrafter"/>
</dbReference>
<dbReference type="CDD" id="cd00590">
    <property type="entry name" value="RRM_SF"/>
    <property type="match status" value="1"/>
</dbReference>
<evidence type="ECO:0000256" key="3">
    <source>
        <dbReference type="SAM" id="MobiDB-lite"/>
    </source>
</evidence>
<dbReference type="OMA" id="QHAISGM"/>
<dbReference type="EMBL" id="PDCK01000040">
    <property type="protein sequence ID" value="PRQ46489.1"/>
    <property type="molecule type" value="Genomic_DNA"/>
</dbReference>
<gene>
    <name evidence="5" type="ORF">RchiOBHm_Chr2g0089591</name>
</gene>
<dbReference type="SMART" id="SM00360">
    <property type="entry name" value="RRM"/>
    <property type="match status" value="1"/>
</dbReference>
<dbReference type="PANTHER" id="PTHR48024:SF56">
    <property type="entry name" value="HETEROGENEOUS NUCLEAR RIBONUCLEOPROTEIN A0"/>
    <property type="match status" value="1"/>
</dbReference>
<dbReference type="SMART" id="SM00361">
    <property type="entry name" value="RRM_1"/>
    <property type="match status" value="1"/>
</dbReference>
<comment type="caution">
    <text evidence="5">The sequence shown here is derived from an EMBL/GenBank/DDBJ whole genome shotgun (WGS) entry which is preliminary data.</text>
</comment>
<feature type="compositionally biased region" description="Basic and acidic residues" evidence="3">
    <location>
        <begin position="165"/>
        <end position="235"/>
    </location>
</feature>
<evidence type="ECO:0000313" key="6">
    <source>
        <dbReference type="Proteomes" id="UP000238479"/>
    </source>
</evidence>
<dbReference type="InterPro" id="IPR003954">
    <property type="entry name" value="RRM_euk-type"/>
</dbReference>
<keyword evidence="1 2" id="KW-0694">RNA-binding</keyword>
<accession>A0A2P6RJ74</accession>
<organism evidence="5 6">
    <name type="scientific">Rosa chinensis</name>
    <name type="common">China rose</name>
    <dbReference type="NCBI Taxonomy" id="74649"/>
    <lineage>
        <taxon>Eukaryota</taxon>
        <taxon>Viridiplantae</taxon>
        <taxon>Streptophyta</taxon>
        <taxon>Embryophyta</taxon>
        <taxon>Tracheophyta</taxon>
        <taxon>Spermatophyta</taxon>
        <taxon>Magnoliopsida</taxon>
        <taxon>eudicotyledons</taxon>
        <taxon>Gunneridae</taxon>
        <taxon>Pentapetalae</taxon>
        <taxon>rosids</taxon>
        <taxon>fabids</taxon>
        <taxon>Rosales</taxon>
        <taxon>Rosaceae</taxon>
        <taxon>Rosoideae</taxon>
        <taxon>Rosoideae incertae sedis</taxon>
        <taxon>Rosa</taxon>
    </lineage>
</organism>
<protein>
    <submittedName>
        <fullName evidence="5">Putative RNA recognition motif domain, nucleotide-binding alpha-beta plait domain-containing protein</fullName>
    </submittedName>
</protein>
<evidence type="ECO:0000256" key="2">
    <source>
        <dbReference type="PROSITE-ProRule" id="PRU00176"/>
    </source>
</evidence>
<dbReference type="Pfam" id="PF00076">
    <property type="entry name" value="RRM_1"/>
    <property type="match status" value="1"/>
</dbReference>
<evidence type="ECO:0000256" key="1">
    <source>
        <dbReference type="ARBA" id="ARBA00022884"/>
    </source>
</evidence>